<dbReference type="AlphaFoldDB" id="A0A7D5LCZ9"/>
<dbReference type="GeneID" id="56038923"/>
<evidence type="ECO:0000313" key="1">
    <source>
        <dbReference type="EMBL" id="QLG63089.1"/>
    </source>
</evidence>
<accession>A0A7D5LCZ9</accession>
<reference evidence="1 2" key="1">
    <citation type="submission" date="2020-06" db="EMBL/GenBank/DDBJ databases">
        <title>NJ-3-1, isolated from saline soil.</title>
        <authorList>
            <person name="Cui H.L."/>
            <person name="Shi X."/>
        </authorList>
    </citation>
    <scope>NUCLEOTIDE SEQUENCE [LARGE SCALE GENOMIC DNA]</scope>
    <source>
        <strain evidence="1 2">NJ-3-1</strain>
    </source>
</reference>
<dbReference type="EMBL" id="CP058579">
    <property type="protein sequence ID" value="QLG63089.1"/>
    <property type="molecule type" value="Genomic_DNA"/>
</dbReference>
<proteinExistence type="predicted"/>
<keyword evidence="2" id="KW-1185">Reference proteome</keyword>
<dbReference type="RefSeq" id="WP_179269674.1">
    <property type="nucleotide sequence ID" value="NZ_CP058579.1"/>
</dbReference>
<protein>
    <submittedName>
        <fullName evidence="1">Bacteriocin</fullName>
    </submittedName>
</protein>
<dbReference type="KEGG" id="halu:HUG12_15650"/>
<organism evidence="1 2">
    <name type="scientific">Halorarum salinum</name>
    <dbReference type="NCBI Taxonomy" id="2743089"/>
    <lineage>
        <taxon>Archaea</taxon>
        <taxon>Methanobacteriati</taxon>
        <taxon>Methanobacteriota</taxon>
        <taxon>Stenosarchaea group</taxon>
        <taxon>Halobacteria</taxon>
        <taxon>Halobacteriales</taxon>
        <taxon>Haloferacaceae</taxon>
        <taxon>Halorarum</taxon>
    </lineage>
</organism>
<dbReference type="Proteomes" id="UP000509626">
    <property type="component" value="Chromosome"/>
</dbReference>
<dbReference type="OrthoDB" id="195106at2157"/>
<name>A0A7D5LCZ9_9EURY</name>
<evidence type="ECO:0000313" key="2">
    <source>
        <dbReference type="Proteomes" id="UP000509626"/>
    </source>
</evidence>
<gene>
    <name evidence="1" type="ORF">HUG12_15650</name>
</gene>
<sequence length="390" mass="42965">MSTANVQIPETFGPKEFENSLPLTAQAALYNPVPDVREQALAQLRADSVFDPGAWERLDEATGVKKTDQNERLQELVADSTLVVDSWEQISDMVLDDQFVGSTVVDQLMAAGFDVSSSLNRYAYFNPLSNVRLEAEVGMNLRTQGEQDMPAFGLDGVPLPLHTVEYQIDAREYQNAVAYGEDFDDSVGTEARRALNRSESEMLWSGWGGEVETERGLVSVAGLDQDITQILQASGSTGWIGDAVGVMEDIDELHDTIESQTDVVDEDDVPLVSEVGARVLVPRAMWGEVQRQNYQDANGATDEPLIDRISRKYPYLNLMPAPRLDADSVIMLLDDPRYFQIVNAQGVTNTTWESDGGAALNARLVSSRTPFVRQQPDGINGIVRMTGINQ</sequence>